<evidence type="ECO:0000256" key="6">
    <source>
        <dbReference type="RuleBase" id="RU003679"/>
    </source>
</evidence>
<accession>A0AAE3QLD7</accession>
<dbReference type="Proteomes" id="UP001241110">
    <property type="component" value="Unassembled WGS sequence"/>
</dbReference>
<gene>
    <name evidence="10" type="ORF">QNI16_11270</name>
</gene>
<dbReference type="SUPFAM" id="SSF51445">
    <property type="entry name" value="(Trans)glycosidases"/>
    <property type="match status" value="1"/>
</dbReference>
<dbReference type="Gene3D" id="2.60.120.260">
    <property type="entry name" value="Galactose-binding domain-like"/>
    <property type="match status" value="2"/>
</dbReference>
<dbReference type="SUPFAM" id="SSF49785">
    <property type="entry name" value="Galactose-binding domain-like"/>
    <property type="match status" value="2"/>
</dbReference>
<evidence type="ECO:0000256" key="2">
    <source>
        <dbReference type="ARBA" id="ARBA00022801"/>
    </source>
</evidence>
<feature type="active site" description="Nucleophile" evidence="4">
    <location>
        <position position="269"/>
    </location>
</feature>
<dbReference type="InterPro" id="IPR026283">
    <property type="entry name" value="B-gal_1-like"/>
</dbReference>
<evidence type="ECO:0000259" key="8">
    <source>
        <dbReference type="Pfam" id="PF21317"/>
    </source>
</evidence>
<keyword evidence="2 5" id="KW-0378">Hydrolase</keyword>
<name>A0AAE3QLD7_9BACT</name>
<dbReference type="Pfam" id="PF21317">
    <property type="entry name" value="BetaGal_ABD_1"/>
    <property type="match status" value="1"/>
</dbReference>
<comment type="catalytic activity">
    <reaction evidence="5">
        <text>Hydrolysis of terminal non-reducing beta-D-galactose residues in beta-D-galactosides.</text>
        <dbReference type="EC" id="3.2.1.23"/>
    </reaction>
</comment>
<evidence type="ECO:0000259" key="9">
    <source>
        <dbReference type="Pfam" id="PF21467"/>
    </source>
</evidence>
<organism evidence="10 11">
    <name type="scientific">Xanthocytophaga flava</name>
    <dbReference type="NCBI Taxonomy" id="3048013"/>
    <lineage>
        <taxon>Bacteria</taxon>
        <taxon>Pseudomonadati</taxon>
        <taxon>Bacteroidota</taxon>
        <taxon>Cytophagia</taxon>
        <taxon>Cytophagales</taxon>
        <taxon>Rhodocytophagaceae</taxon>
        <taxon>Xanthocytophaga</taxon>
    </lineage>
</organism>
<dbReference type="InterPro" id="IPR017853">
    <property type="entry name" value="GH"/>
</dbReference>
<evidence type="ECO:0000259" key="7">
    <source>
        <dbReference type="Pfam" id="PF01301"/>
    </source>
</evidence>
<feature type="domain" description="Beta-galactosidase 1-like first all-beta" evidence="8">
    <location>
        <begin position="405"/>
        <end position="515"/>
    </location>
</feature>
<dbReference type="Pfam" id="PF21467">
    <property type="entry name" value="BetaGal_gal-bd"/>
    <property type="match status" value="1"/>
</dbReference>
<dbReference type="PANTHER" id="PTHR23421">
    <property type="entry name" value="BETA-GALACTOSIDASE RELATED"/>
    <property type="match status" value="1"/>
</dbReference>
<dbReference type="InterPro" id="IPR048913">
    <property type="entry name" value="BetaGal_gal-bd"/>
</dbReference>
<dbReference type="InterPro" id="IPR008979">
    <property type="entry name" value="Galactose-bd-like_sf"/>
</dbReference>
<evidence type="ECO:0000313" key="11">
    <source>
        <dbReference type="Proteomes" id="UP001241110"/>
    </source>
</evidence>
<dbReference type="RefSeq" id="WP_313978376.1">
    <property type="nucleotide sequence ID" value="NZ_JASJOS010000004.1"/>
</dbReference>
<dbReference type="InterPro" id="IPR031330">
    <property type="entry name" value="Gly_Hdrlase_35_cat"/>
</dbReference>
<evidence type="ECO:0000313" key="10">
    <source>
        <dbReference type="EMBL" id="MDJ1481065.1"/>
    </source>
</evidence>
<dbReference type="GO" id="GO:0005975">
    <property type="term" value="P:carbohydrate metabolic process"/>
    <property type="evidence" value="ECO:0007669"/>
    <property type="project" value="InterPro"/>
</dbReference>
<evidence type="ECO:0000256" key="3">
    <source>
        <dbReference type="ARBA" id="ARBA00023295"/>
    </source>
</evidence>
<dbReference type="InterPro" id="IPR019801">
    <property type="entry name" value="Glyco_hydro_35_CS"/>
</dbReference>
<comment type="caution">
    <text evidence="10">The sequence shown here is derived from an EMBL/GenBank/DDBJ whole genome shotgun (WGS) entry which is preliminary data.</text>
</comment>
<comment type="similarity">
    <text evidence="1 6">Belongs to the glycosyl hydrolase 35 family.</text>
</comment>
<dbReference type="EMBL" id="JASJOS010000004">
    <property type="protein sequence ID" value="MDJ1481065.1"/>
    <property type="molecule type" value="Genomic_DNA"/>
</dbReference>
<dbReference type="Pfam" id="PF01301">
    <property type="entry name" value="Glyco_hydro_35"/>
    <property type="match status" value="1"/>
</dbReference>
<feature type="domain" description="Glycoside hydrolase 35 catalytic" evidence="7">
    <location>
        <begin position="36"/>
        <end position="361"/>
    </location>
</feature>
<dbReference type="InterPro" id="IPR048912">
    <property type="entry name" value="BetaGal1-like_ABD1"/>
</dbReference>
<dbReference type="GO" id="GO:0004565">
    <property type="term" value="F:beta-galactosidase activity"/>
    <property type="evidence" value="ECO:0007669"/>
    <property type="project" value="UniProtKB-EC"/>
</dbReference>
<dbReference type="InterPro" id="IPR001944">
    <property type="entry name" value="Glycoside_Hdrlase_35"/>
</dbReference>
<proteinExistence type="inferred from homology"/>
<sequence length="619" mass="70151">MQPISKIITYILLPVFLLGIKPIYAQKQTFEIKNGQFLDKGKPVQIHSGEMHYARIPKPYWRHRLQMLKAMGLNTVATYVFWNYHNTAPGVWDFTSENHNLAEFIKLAKEEGLYVILRPGPYACAEWEFGGYPWWLQKNKDLVIRTNNKPFLDSCKVYINKLAEQVSSLQISKGGPIVMVQVENEFGSYVSQRQDIPMEQHRAYNQAIQQMLISAGFTGPFFTSDGSWLFEDGAISGILPTANGEGNIDNLKKTVDKYHDGKGPYMVAEFYPGWLDHWAEPFVRIGTDEIVKQTEKYLQNGVHFNFYMAHGGTNFGFTSGANYNEEHDIQPDITSYDYDAPVSESGWATPKYMALRELIKKYVKYPVPAIPAQIPVITIPDIPLSRTVDLADLKKDIKPVSNDSPLTFEALNQGYGYVLYSKRFTQPLSGTLHLNGLRDYALVYVNGKKIGELNRVDKKYNLPVTIPFNGILEILVENLGRINYGAEIPNNTKGIISPVLINDFEITGSWQMYSLPLTSVPNLQKYTSKNTIGKPTFYTGTFELDKIGDTFLNMSSWGKGIVFINGHHLGRYWNAGPQQTLYVPGCWLTKGKNEVVIFEQQNDVAQTVLKTVEKPVLDK</sequence>
<evidence type="ECO:0000256" key="4">
    <source>
        <dbReference type="PIRSR" id="PIRSR006336-1"/>
    </source>
</evidence>
<dbReference type="PROSITE" id="PS01182">
    <property type="entry name" value="GLYCOSYL_HYDROL_F35"/>
    <property type="match status" value="1"/>
</dbReference>
<evidence type="ECO:0000256" key="1">
    <source>
        <dbReference type="ARBA" id="ARBA00009809"/>
    </source>
</evidence>
<dbReference type="AlphaFoldDB" id="A0AAE3QLD7"/>
<keyword evidence="3 5" id="KW-0326">Glycosidase</keyword>
<reference evidence="10" key="1">
    <citation type="submission" date="2023-05" db="EMBL/GenBank/DDBJ databases">
        <authorList>
            <person name="Zhang X."/>
        </authorList>
    </citation>
    <scope>NUCLEOTIDE SEQUENCE</scope>
    <source>
        <strain evidence="10">YF14B1</strain>
    </source>
</reference>
<dbReference type="Gene3D" id="3.20.20.80">
    <property type="entry name" value="Glycosidases"/>
    <property type="match status" value="1"/>
</dbReference>
<evidence type="ECO:0000256" key="5">
    <source>
        <dbReference type="RuleBase" id="RU000675"/>
    </source>
</evidence>
<dbReference type="PRINTS" id="PR00742">
    <property type="entry name" value="GLHYDRLASE35"/>
</dbReference>
<protein>
    <recommendedName>
        <fullName evidence="5">Beta-galactosidase</fullName>
        <ecNumber evidence="5">3.2.1.23</ecNumber>
    </recommendedName>
</protein>
<dbReference type="EC" id="3.2.1.23" evidence="5"/>
<dbReference type="PIRSF" id="PIRSF006336">
    <property type="entry name" value="B-gal"/>
    <property type="match status" value="1"/>
</dbReference>
<feature type="domain" description="Beta-galactosidase galactose-binding" evidence="9">
    <location>
        <begin position="535"/>
        <end position="593"/>
    </location>
</feature>
<feature type="active site" description="Proton donor" evidence="4">
    <location>
        <position position="185"/>
    </location>
</feature>